<gene>
    <name evidence="3" type="ORF">CYNAS_LOCUS19190</name>
</gene>
<proteinExistence type="predicted"/>
<evidence type="ECO:0000313" key="3">
    <source>
        <dbReference type="EMBL" id="CAJ0607207.1"/>
    </source>
</evidence>
<evidence type="ECO:0000259" key="2">
    <source>
        <dbReference type="Pfam" id="PF05050"/>
    </source>
</evidence>
<evidence type="ECO:0000313" key="4">
    <source>
        <dbReference type="Proteomes" id="UP001176961"/>
    </source>
</evidence>
<feature type="signal peptide" evidence="1">
    <location>
        <begin position="1"/>
        <end position="24"/>
    </location>
</feature>
<organism evidence="3 4">
    <name type="scientific">Cylicocyclus nassatus</name>
    <name type="common">Nematode worm</name>
    <dbReference type="NCBI Taxonomy" id="53992"/>
    <lineage>
        <taxon>Eukaryota</taxon>
        <taxon>Metazoa</taxon>
        <taxon>Ecdysozoa</taxon>
        <taxon>Nematoda</taxon>
        <taxon>Chromadorea</taxon>
        <taxon>Rhabditida</taxon>
        <taxon>Rhabditina</taxon>
        <taxon>Rhabditomorpha</taxon>
        <taxon>Strongyloidea</taxon>
        <taxon>Strongylidae</taxon>
        <taxon>Cylicocyclus</taxon>
    </lineage>
</organism>
<dbReference type="EMBL" id="CATQJL010000316">
    <property type="protein sequence ID" value="CAJ0607207.1"/>
    <property type="molecule type" value="Genomic_DNA"/>
</dbReference>
<comment type="caution">
    <text evidence="3">The sequence shown here is derived from an EMBL/GenBank/DDBJ whole genome shotgun (WGS) entry which is preliminary data.</text>
</comment>
<reference evidence="3" key="1">
    <citation type="submission" date="2023-07" db="EMBL/GenBank/DDBJ databases">
        <authorList>
            <consortium name="CYATHOMIX"/>
        </authorList>
    </citation>
    <scope>NUCLEOTIDE SEQUENCE</scope>
    <source>
        <strain evidence="3">N/A</strain>
    </source>
</reference>
<dbReference type="Pfam" id="PF05050">
    <property type="entry name" value="Methyltransf_21"/>
    <property type="match status" value="1"/>
</dbReference>
<dbReference type="AlphaFoldDB" id="A0AA36MF80"/>
<accession>A0AA36MF80</accession>
<feature type="chain" id="PRO_5041251779" description="Methyltransferase FkbM domain-containing protein" evidence="1">
    <location>
        <begin position="25"/>
        <end position="302"/>
    </location>
</feature>
<keyword evidence="4" id="KW-1185">Reference proteome</keyword>
<dbReference type="Proteomes" id="UP001176961">
    <property type="component" value="Unassembled WGS sequence"/>
</dbReference>
<sequence>MVHLSALLMIVAMACVFLFSRSGCSSFATSIEFETSSRSRGEIPLEIHKIYNDWHQCINDKLLPVMADPKKLWSFFGESIETCRQETALDKLNLTEHSNNEEIKYHIHNNTDITPSVVVTLGVGRNILAEQQLKKLLPQGSLFFGADPIYEGNDQLYSSIGTFFPIAVSNETKMSQAYVLKKGGYVYQTVVHIDVITFLAKLTETPFIDQFLMDNEGPEYDIIPMMGVNDEFDKNGLVACQINVEFHAYNNFHERFVFVLKKLLDDRRYAILKASHETHYRVFMLNFEHAKCVEKYIMHYFV</sequence>
<evidence type="ECO:0000256" key="1">
    <source>
        <dbReference type="SAM" id="SignalP"/>
    </source>
</evidence>
<feature type="domain" description="Methyltransferase FkbM" evidence="2">
    <location>
        <begin position="113"/>
        <end position="263"/>
    </location>
</feature>
<keyword evidence="1" id="KW-0732">Signal</keyword>
<dbReference type="PANTHER" id="PTHR22989">
    <property type="entry name" value="UNCHARACTERIZED DUF13 C.ELEGANS"/>
    <property type="match status" value="1"/>
</dbReference>
<dbReference type="PANTHER" id="PTHR22989:SF4">
    <property type="entry name" value="METHYLTRANSFERASE FKBM DOMAIN-CONTAINING PROTEIN"/>
    <property type="match status" value="1"/>
</dbReference>
<name>A0AA36MF80_CYLNA</name>
<dbReference type="InterPro" id="IPR006342">
    <property type="entry name" value="FkbM_mtfrase"/>
</dbReference>
<protein>
    <recommendedName>
        <fullName evidence="2">Methyltransferase FkbM domain-containing protein</fullName>
    </recommendedName>
</protein>